<dbReference type="Proteomes" id="UP000593601">
    <property type="component" value="Chromosome"/>
</dbReference>
<protein>
    <submittedName>
        <fullName evidence="3">Recombinase family protein</fullName>
    </submittedName>
</protein>
<dbReference type="InterPro" id="IPR006119">
    <property type="entry name" value="Resolv_N"/>
</dbReference>
<dbReference type="GO" id="GO:0003677">
    <property type="term" value="F:DNA binding"/>
    <property type="evidence" value="ECO:0007669"/>
    <property type="project" value="InterPro"/>
</dbReference>
<dbReference type="Gene3D" id="3.90.1750.20">
    <property type="entry name" value="Putative Large Serine Recombinase, Chain B, Domain 2"/>
    <property type="match status" value="1"/>
</dbReference>
<dbReference type="KEGG" id="bliq:INP51_04395"/>
<proteinExistence type="predicted"/>
<dbReference type="Gene3D" id="3.40.50.1390">
    <property type="entry name" value="Resolvase, N-terminal catalytic domain"/>
    <property type="match status" value="1"/>
</dbReference>
<dbReference type="InterPro" id="IPR038109">
    <property type="entry name" value="DNA_bind_recomb_sf"/>
</dbReference>
<feature type="domain" description="Recombinase" evidence="2">
    <location>
        <begin position="166"/>
        <end position="308"/>
    </location>
</feature>
<name>A0A7M2RIQ6_9FIRM</name>
<dbReference type="Pfam" id="PF07508">
    <property type="entry name" value="Recombinase"/>
    <property type="match status" value="1"/>
</dbReference>
<dbReference type="Pfam" id="PF13408">
    <property type="entry name" value="Zn_ribbon_recom"/>
    <property type="match status" value="1"/>
</dbReference>
<dbReference type="SMART" id="SM00857">
    <property type="entry name" value="Resolvase"/>
    <property type="match status" value="1"/>
</dbReference>
<feature type="domain" description="Resolvase/invertase-type recombinase catalytic" evidence="1">
    <location>
        <begin position="6"/>
        <end position="158"/>
    </location>
</feature>
<dbReference type="InterPro" id="IPR025827">
    <property type="entry name" value="Zn_ribbon_recom_dom"/>
</dbReference>
<dbReference type="PANTHER" id="PTHR30461:SF23">
    <property type="entry name" value="DNA RECOMBINASE-RELATED"/>
    <property type="match status" value="1"/>
</dbReference>
<accession>A0A7M2RIQ6</accession>
<dbReference type="EMBL" id="CP063304">
    <property type="protein sequence ID" value="QOV20195.1"/>
    <property type="molecule type" value="Genomic_DNA"/>
</dbReference>
<dbReference type="InterPro" id="IPR036162">
    <property type="entry name" value="Resolvase-like_N_sf"/>
</dbReference>
<evidence type="ECO:0000259" key="1">
    <source>
        <dbReference type="PROSITE" id="PS51736"/>
    </source>
</evidence>
<dbReference type="InterPro" id="IPR011109">
    <property type="entry name" value="DNA_bind_recombinase_dom"/>
</dbReference>
<dbReference type="GO" id="GO:0000150">
    <property type="term" value="F:DNA strand exchange activity"/>
    <property type="evidence" value="ECO:0007669"/>
    <property type="project" value="InterPro"/>
</dbReference>
<dbReference type="PROSITE" id="PS51737">
    <property type="entry name" value="RECOMBINASE_DNA_BIND"/>
    <property type="match status" value="1"/>
</dbReference>
<keyword evidence="4" id="KW-1185">Reference proteome</keyword>
<organism evidence="3 4">
    <name type="scientific">Blautia liquoris</name>
    <dbReference type="NCBI Taxonomy" id="2779518"/>
    <lineage>
        <taxon>Bacteria</taxon>
        <taxon>Bacillati</taxon>
        <taxon>Bacillota</taxon>
        <taxon>Clostridia</taxon>
        <taxon>Lachnospirales</taxon>
        <taxon>Lachnospiraceae</taxon>
        <taxon>Blautia</taxon>
    </lineage>
</organism>
<dbReference type="AlphaFoldDB" id="A0A7M2RIQ6"/>
<gene>
    <name evidence="3" type="ORF">INP51_04395</name>
</gene>
<dbReference type="InterPro" id="IPR050639">
    <property type="entry name" value="SSR_resolvase"/>
</dbReference>
<evidence type="ECO:0000313" key="3">
    <source>
        <dbReference type="EMBL" id="QOV20195.1"/>
    </source>
</evidence>
<dbReference type="PANTHER" id="PTHR30461">
    <property type="entry name" value="DNA-INVERTASE FROM LAMBDOID PROPHAGE"/>
    <property type="match status" value="1"/>
</dbReference>
<sequence length="538" mass="62123">MKSENEYFMYLRKSRADREAELHGEGETLSRHKKILLAFAQKNNLHVTQIYKEVVSGETISERPEIQNMLAEIEKGYCTGVIVIEVERLARGDTKDQGIIAETFKYSNTKIITPTKTYDPNNEFDEEYFEFGLFMSRREYKTINRRIQNGRIASAKEGKFLGSVAPYGYRKVKIKNDKGYTLEPDPNTADVVRMIFQWSKNGVLQGNGTYRHSGSSSIARKLDSMHIAPPKGDYWSRETIADILRNPVYMGKIRWSNKKTVRVIKNGTIKKVEIKNDNPIYVDGLHEPLITEPLFEAVQKQRSKNRKTPLQINASLKNPLSGFVYCGKCGHLMTRLGSNSHTPYDALICPNKYCDNISSPLYLVEEKLILFLNEWIKAYTLNWDLCEQDIFPVDEEIQLKKKALTTASQKLKDLRDQKNNVYTLLEKGIYTIDVFNERSRVLKEQICLMEKDIQFLNDDYKSTQTAQESKEIFLPSVKNIVSTYWSVKDIKIKNDMLRSILIKVVYHKNTPNKKGQRNNPAFTLDIYPKIPKAESLMS</sequence>
<dbReference type="CDD" id="cd00338">
    <property type="entry name" value="Ser_Recombinase"/>
    <property type="match status" value="1"/>
</dbReference>
<dbReference type="SUPFAM" id="SSF53041">
    <property type="entry name" value="Resolvase-like"/>
    <property type="match status" value="1"/>
</dbReference>
<reference evidence="3 4" key="1">
    <citation type="submission" date="2020-10" db="EMBL/GenBank/DDBJ databases">
        <title>Blautia liquoris sp.nov., isolated from the mud in a fermentation cellar used for the production of Chinese strong-flavoured liquor.</title>
        <authorList>
            <person name="Lu L."/>
        </authorList>
    </citation>
    <scope>NUCLEOTIDE SEQUENCE [LARGE SCALE GENOMIC DNA]</scope>
    <source>
        <strain evidence="3 4">LZLJ-3</strain>
    </source>
</reference>
<dbReference type="Pfam" id="PF00239">
    <property type="entry name" value="Resolvase"/>
    <property type="match status" value="1"/>
</dbReference>
<dbReference type="PROSITE" id="PS51736">
    <property type="entry name" value="RECOMBINASES_3"/>
    <property type="match status" value="1"/>
</dbReference>
<evidence type="ECO:0000313" key="4">
    <source>
        <dbReference type="Proteomes" id="UP000593601"/>
    </source>
</evidence>
<evidence type="ECO:0000259" key="2">
    <source>
        <dbReference type="PROSITE" id="PS51737"/>
    </source>
</evidence>